<dbReference type="EMBL" id="AP017457">
    <property type="protein sequence ID" value="BAU99898.1"/>
    <property type="molecule type" value="Genomic_DNA"/>
</dbReference>
<protein>
    <recommendedName>
        <fullName evidence="4">Lipoprotein</fullName>
    </recommendedName>
</protein>
<organism evidence="2 3">
    <name type="scientific">Aurantimicrobium minutum</name>
    <dbReference type="NCBI Taxonomy" id="708131"/>
    <lineage>
        <taxon>Bacteria</taxon>
        <taxon>Bacillati</taxon>
        <taxon>Actinomycetota</taxon>
        <taxon>Actinomycetes</taxon>
        <taxon>Micrococcales</taxon>
        <taxon>Microbacteriaceae</taxon>
        <taxon>Aurantimicrobium</taxon>
    </lineage>
</organism>
<evidence type="ECO:0000313" key="2">
    <source>
        <dbReference type="EMBL" id="BAU99898.1"/>
    </source>
</evidence>
<dbReference type="GeneID" id="80452548"/>
<dbReference type="AlphaFoldDB" id="A0A173LYI0"/>
<sequence length="134" mass="13842">MAKFTFGKAVAVVAIAATASFGLSACATPAPEPTETAIGGDIVAPIEINYQDIDGQTLELVVGQVVNINYGGINDGEVEVAISDPKVVEYSAAAYENDTQFSAGLLALSGGESTVTFTFAGEDPRELNIQVLLK</sequence>
<evidence type="ECO:0008006" key="4">
    <source>
        <dbReference type="Google" id="ProtNLM"/>
    </source>
</evidence>
<evidence type="ECO:0000313" key="3">
    <source>
        <dbReference type="Proteomes" id="UP000243847"/>
    </source>
</evidence>
<name>A0A173LYI0_9MICO</name>
<evidence type="ECO:0000256" key="1">
    <source>
        <dbReference type="SAM" id="SignalP"/>
    </source>
</evidence>
<dbReference type="KEGG" id="amin:AUMI_113560"/>
<dbReference type="Proteomes" id="UP000243847">
    <property type="component" value="Chromosome sequence1"/>
</dbReference>
<reference evidence="2 3" key="1">
    <citation type="journal article" date="2016" name="Genome Announc.">
        <title>Complete Genome Sequence of Aurantimicrobium minutum Type Strain KNCT, a Planktonic Ultramicrobacterium Isolated from River Water.</title>
        <authorList>
            <person name="Nakai R."/>
            <person name="Fujisawa T."/>
            <person name="Nakamura Y."/>
            <person name="Nishide H."/>
            <person name="Uchiyama I."/>
            <person name="Baba T."/>
            <person name="Toyoda A."/>
            <person name="Fujiyama A."/>
            <person name="Naganuma T."/>
            <person name="Niki H."/>
        </authorList>
    </citation>
    <scope>NUCLEOTIDE SEQUENCE [LARGE SCALE GENOMIC DNA]</scope>
    <source>
        <strain evidence="2 3">KNC</strain>
    </source>
</reference>
<gene>
    <name evidence="2" type="ORF">AUMI_113560</name>
</gene>
<dbReference type="RefSeq" id="WP_096382849.1">
    <property type="nucleotide sequence ID" value="NZ_AP017457.1"/>
</dbReference>
<proteinExistence type="predicted"/>
<keyword evidence="1" id="KW-0732">Signal</keyword>
<accession>A0A173LYI0</accession>
<feature type="signal peptide" evidence="1">
    <location>
        <begin position="1"/>
        <end position="25"/>
    </location>
</feature>
<feature type="chain" id="PRO_5039111582" description="Lipoprotein" evidence="1">
    <location>
        <begin position="26"/>
        <end position="134"/>
    </location>
</feature>
<dbReference type="OrthoDB" id="5114036at2"/>
<dbReference type="PROSITE" id="PS51257">
    <property type="entry name" value="PROKAR_LIPOPROTEIN"/>
    <property type="match status" value="1"/>
</dbReference>